<evidence type="ECO:0000313" key="3">
    <source>
        <dbReference type="Proteomes" id="UP000799428"/>
    </source>
</evidence>
<reference evidence="2" key="1">
    <citation type="journal article" date="2020" name="Stud. Mycol.">
        <title>101 Dothideomycetes genomes: a test case for predicting lifestyles and emergence of pathogens.</title>
        <authorList>
            <person name="Haridas S."/>
            <person name="Albert R."/>
            <person name="Binder M."/>
            <person name="Bloem J."/>
            <person name="Labutti K."/>
            <person name="Salamov A."/>
            <person name="Andreopoulos B."/>
            <person name="Baker S."/>
            <person name="Barry K."/>
            <person name="Bills G."/>
            <person name="Bluhm B."/>
            <person name="Cannon C."/>
            <person name="Castanera R."/>
            <person name="Culley D."/>
            <person name="Daum C."/>
            <person name="Ezra D."/>
            <person name="Gonzalez J."/>
            <person name="Henrissat B."/>
            <person name="Kuo A."/>
            <person name="Liang C."/>
            <person name="Lipzen A."/>
            <person name="Lutzoni F."/>
            <person name="Magnuson J."/>
            <person name="Mondo S."/>
            <person name="Nolan M."/>
            <person name="Ohm R."/>
            <person name="Pangilinan J."/>
            <person name="Park H.-J."/>
            <person name="Ramirez L."/>
            <person name="Alfaro M."/>
            <person name="Sun H."/>
            <person name="Tritt A."/>
            <person name="Yoshinaga Y."/>
            <person name="Zwiers L.-H."/>
            <person name="Turgeon B."/>
            <person name="Goodwin S."/>
            <person name="Spatafora J."/>
            <person name="Crous P."/>
            <person name="Grigoriev I."/>
        </authorList>
    </citation>
    <scope>NUCLEOTIDE SEQUENCE</scope>
    <source>
        <strain evidence="2">CBS 279.74</strain>
    </source>
</reference>
<dbReference type="Gene3D" id="2.60.120.330">
    <property type="entry name" value="B-lactam Antibiotic, Isopenicillin N Synthase, Chain"/>
    <property type="match status" value="1"/>
</dbReference>
<dbReference type="AlphaFoldDB" id="A0A6G1KTA9"/>
<dbReference type="EMBL" id="MU005764">
    <property type="protein sequence ID" value="KAF2715557.1"/>
    <property type="molecule type" value="Genomic_DNA"/>
</dbReference>
<proteinExistence type="predicted"/>
<name>A0A6G1KTA9_9PLEO</name>
<accession>A0A6G1KTA9</accession>
<feature type="region of interest" description="Disordered" evidence="1">
    <location>
        <begin position="1"/>
        <end position="23"/>
    </location>
</feature>
<dbReference type="PANTHER" id="PTHR30613:SF1">
    <property type="entry name" value="DUF1479 DOMAIN PROTEIN (AFU_ORTHOLOGUE AFUA_5G09280)"/>
    <property type="match status" value="1"/>
</dbReference>
<keyword evidence="3" id="KW-1185">Reference proteome</keyword>
<dbReference type="InterPro" id="IPR010856">
    <property type="entry name" value="Gig2-like"/>
</dbReference>
<dbReference type="OrthoDB" id="8249012at2759"/>
<dbReference type="InterPro" id="IPR027443">
    <property type="entry name" value="IPNS-like_sf"/>
</dbReference>
<dbReference type="Pfam" id="PF07350">
    <property type="entry name" value="Gig2-like"/>
    <property type="match status" value="1"/>
</dbReference>
<evidence type="ECO:0000313" key="2">
    <source>
        <dbReference type="EMBL" id="KAF2715557.1"/>
    </source>
</evidence>
<sequence>MPSRIGKPSWPEGWPSFTDEDDDPKDTYLQELKGKLVAEYGADALKLAWVKTCKALEDVLPPIVEQGSDAIPIFQYDDVVGTDNAAILDEMRAKGCFIVRGVIPEAEAASEFENLEQFFAQNRGDIIGWPKANPTIFSIYNSPVQLRLRTHANQLKLQRVLNSLFTDSSVSPEEHRAQWEPILYPDALRIRRPGQEFLGLGPHIDGGSISRYADYSYRMTYDKIFSGEPENFDPYDMTHRRDANPAFFPSGVHCSALRTFQGWTALTPCGPGEGGLMLLPDVKVVMAYNMLRPFFRAPPPGDGDWEEAEKWVLDDSTSSFPGQRRWDSQLLSPVSHPHLRLEETLVSCPLVRPGDIVTRKISSAELLCHAVEPQHTGKTPASVVYIPAAPSTPRNKAYMTQYWKDLVAGIPPDDYKLLDGVNGDSIANTQNERDMVGALSLDRISVEGRRALGEGC</sequence>
<organism evidence="2 3">
    <name type="scientific">Pleomassaria siparia CBS 279.74</name>
    <dbReference type="NCBI Taxonomy" id="1314801"/>
    <lineage>
        <taxon>Eukaryota</taxon>
        <taxon>Fungi</taxon>
        <taxon>Dikarya</taxon>
        <taxon>Ascomycota</taxon>
        <taxon>Pezizomycotina</taxon>
        <taxon>Dothideomycetes</taxon>
        <taxon>Pleosporomycetidae</taxon>
        <taxon>Pleosporales</taxon>
        <taxon>Pleomassariaceae</taxon>
        <taxon>Pleomassaria</taxon>
    </lineage>
</organism>
<protein>
    <submittedName>
        <fullName evidence="2">DUF1479-domain-containing protein</fullName>
    </submittedName>
</protein>
<dbReference type="PANTHER" id="PTHR30613">
    <property type="entry name" value="UNCHARACTERIZED PROTEIN YBIU-RELATED"/>
    <property type="match status" value="1"/>
</dbReference>
<dbReference type="SUPFAM" id="SSF51197">
    <property type="entry name" value="Clavaminate synthase-like"/>
    <property type="match status" value="1"/>
</dbReference>
<gene>
    <name evidence="2" type="ORF">K504DRAFT_529712</name>
</gene>
<evidence type="ECO:0000256" key="1">
    <source>
        <dbReference type="SAM" id="MobiDB-lite"/>
    </source>
</evidence>
<dbReference type="Proteomes" id="UP000799428">
    <property type="component" value="Unassembled WGS sequence"/>
</dbReference>